<dbReference type="AlphaFoldDB" id="A0AA88IYG7"/>
<dbReference type="PANTHER" id="PTHR31170:SF17">
    <property type="match status" value="1"/>
</dbReference>
<dbReference type="Pfam" id="PF03140">
    <property type="entry name" value="DUF247"/>
    <property type="match status" value="1"/>
</dbReference>
<evidence type="ECO:0000313" key="1">
    <source>
        <dbReference type="EMBL" id="GMN57187.1"/>
    </source>
</evidence>
<comment type="caution">
    <text evidence="1">The sequence shown here is derived from an EMBL/GenBank/DDBJ whole genome shotgun (WGS) entry which is preliminary data.</text>
</comment>
<sequence>MAKRTTTLDVTHPLPTYHLGGTGEIQLSEYHILNTMLEAREDYITVESHAPANELENMMNSTNLTMSPQRCIFKVPNILKRRNPNAYAPDAFSIGPYHYGEEHLQATQKIKLMYLHDLISGFPGTDPKTMLRTLTGAISTVEQEARDCYADPIDSIGKDELVKILVLDGCFLIELFRKNADKNLRKDDDPVFTTGCMLEFLGHDMMLLENQIPWLVLELLFKITCRKPQDRTTSHLRRLVLDYCYYVDISLSRSPSNNKALLSREHESKHILDLLRNSLVLPSNLIKEESVNEESIEWTSMPSAARLREAGIKFKKRTESSKSILDIKFEDGVLKMPPLAIHEDTESLFRNLICLEQCLPNCAPRVYFLRRTIRQPD</sequence>
<evidence type="ECO:0000313" key="2">
    <source>
        <dbReference type="Proteomes" id="UP001187192"/>
    </source>
</evidence>
<dbReference type="PANTHER" id="PTHR31170">
    <property type="entry name" value="BNAC04G53230D PROTEIN"/>
    <property type="match status" value="1"/>
</dbReference>
<name>A0AA88IYG7_FICCA</name>
<accession>A0AA88IYG7</accession>
<reference evidence="1" key="1">
    <citation type="submission" date="2023-07" db="EMBL/GenBank/DDBJ databases">
        <title>draft genome sequence of fig (Ficus carica).</title>
        <authorList>
            <person name="Takahashi T."/>
            <person name="Nishimura K."/>
        </authorList>
    </citation>
    <scope>NUCLEOTIDE SEQUENCE</scope>
</reference>
<dbReference type="EMBL" id="BTGU01000069">
    <property type="protein sequence ID" value="GMN57187.1"/>
    <property type="molecule type" value="Genomic_DNA"/>
</dbReference>
<gene>
    <name evidence="1" type="ORF">TIFTF001_026297</name>
</gene>
<protein>
    <submittedName>
        <fullName evidence="1">Uncharacterized protein</fullName>
    </submittedName>
</protein>
<keyword evidence="2" id="KW-1185">Reference proteome</keyword>
<dbReference type="Proteomes" id="UP001187192">
    <property type="component" value="Unassembled WGS sequence"/>
</dbReference>
<organism evidence="1 2">
    <name type="scientific">Ficus carica</name>
    <name type="common">Common fig</name>
    <dbReference type="NCBI Taxonomy" id="3494"/>
    <lineage>
        <taxon>Eukaryota</taxon>
        <taxon>Viridiplantae</taxon>
        <taxon>Streptophyta</taxon>
        <taxon>Embryophyta</taxon>
        <taxon>Tracheophyta</taxon>
        <taxon>Spermatophyta</taxon>
        <taxon>Magnoliopsida</taxon>
        <taxon>eudicotyledons</taxon>
        <taxon>Gunneridae</taxon>
        <taxon>Pentapetalae</taxon>
        <taxon>rosids</taxon>
        <taxon>fabids</taxon>
        <taxon>Rosales</taxon>
        <taxon>Moraceae</taxon>
        <taxon>Ficeae</taxon>
        <taxon>Ficus</taxon>
    </lineage>
</organism>
<dbReference type="InterPro" id="IPR004158">
    <property type="entry name" value="DUF247_pln"/>
</dbReference>
<proteinExistence type="predicted"/>
<dbReference type="Gramene" id="FCD_00027305-RA">
    <property type="protein sequence ID" value="FCD_00027305-RA:cds"/>
    <property type="gene ID" value="FCD_00027305"/>
</dbReference>